<proteinExistence type="predicted"/>
<evidence type="ECO:0000313" key="1">
    <source>
        <dbReference type="EMBL" id="MBT1705436.1"/>
    </source>
</evidence>
<organism evidence="1 2">
    <name type="scientific">Chryseosolibacter indicus</name>
    <dbReference type="NCBI Taxonomy" id="2782351"/>
    <lineage>
        <taxon>Bacteria</taxon>
        <taxon>Pseudomonadati</taxon>
        <taxon>Bacteroidota</taxon>
        <taxon>Cytophagia</taxon>
        <taxon>Cytophagales</taxon>
        <taxon>Chryseotaleaceae</taxon>
        <taxon>Chryseosolibacter</taxon>
    </lineage>
</organism>
<evidence type="ECO:0008006" key="3">
    <source>
        <dbReference type="Google" id="ProtNLM"/>
    </source>
</evidence>
<dbReference type="EMBL" id="JAHESD010000055">
    <property type="protein sequence ID" value="MBT1705436.1"/>
    <property type="molecule type" value="Genomic_DNA"/>
</dbReference>
<gene>
    <name evidence="1" type="ORF">KK060_19250</name>
</gene>
<protein>
    <recommendedName>
        <fullName evidence="3">GGDEF domain-containing protein</fullName>
    </recommendedName>
</protein>
<evidence type="ECO:0000313" key="2">
    <source>
        <dbReference type="Proteomes" id="UP000772618"/>
    </source>
</evidence>
<comment type="caution">
    <text evidence="1">The sequence shown here is derived from an EMBL/GenBank/DDBJ whole genome shotgun (WGS) entry which is preliminary data.</text>
</comment>
<dbReference type="RefSeq" id="WP_254155383.1">
    <property type="nucleotide sequence ID" value="NZ_JAHESD010000055.1"/>
</dbReference>
<sequence>MSFQTSILTSPNDGLNLDKEIRLLKSGLLYSDSVTLTSPSLTSILYVLTLSTLSEKEKVEYFKGLSKVDPTVQGEELEQLIKIKNRLANKKGKTKEEIIQLEIIKKELKRIDGQMEQWGQDLFIKSGLPEFHHLIENGTIKLKHLDVNEREKKMAFQILDETIDIISHKNTYPIFDHLVEDIASKYIQSTKKDLSTKNINEIFVGKEFLLKLPNIDEISFSDILKAKEELSTELDRFKNLINNYSLEISGLSFDQDNRDFIEKKYKYDFLPQLKELQDKLEDNSFFKHLKRGAGENISKYSIFLGVMGVDDIIKILLSAGGLTTVEGIFKGHNEIKKTNKELRNSSVYFYHKLLDG</sequence>
<reference evidence="1 2" key="1">
    <citation type="submission" date="2021-05" db="EMBL/GenBank/DDBJ databases">
        <title>A Polyphasic approach of four new species of the genus Ohtaekwangia: Ohtaekwangia histidinii sp. nov., Ohtaekwangia cretensis sp. nov., Ohtaekwangia indiensis sp. nov., Ohtaekwangia reichenbachii sp. nov. from diverse environment.</title>
        <authorList>
            <person name="Octaviana S."/>
        </authorList>
    </citation>
    <scope>NUCLEOTIDE SEQUENCE [LARGE SCALE GENOMIC DNA]</scope>
    <source>
        <strain evidence="1 2">PWU20</strain>
    </source>
</reference>
<dbReference type="Proteomes" id="UP000772618">
    <property type="component" value="Unassembled WGS sequence"/>
</dbReference>
<keyword evidence="2" id="KW-1185">Reference proteome</keyword>
<accession>A0ABS5VZI1</accession>
<name>A0ABS5VZI1_9BACT</name>